<reference evidence="11 12" key="1">
    <citation type="submission" date="2016-10" db="EMBL/GenBank/DDBJ databases">
        <authorList>
            <person name="de Groot N.N."/>
        </authorList>
    </citation>
    <scope>NUCLEOTIDE SEQUENCE [LARGE SCALE GENOMIC DNA]</scope>
    <source>
        <strain evidence="11 12">TC2-24</strain>
    </source>
</reference>
<sequence length="248" mass="28062">MKQKPLWMLIVILLFCGMTAQAQSADKQESKPYLSVRQLPDLLKWLPAPPDTTSEAFVHDIMRYMWGKTQRLDSVRAAIAIRDAVWDIDSTLAAYYVPFGMEITKEKTPEIYTLMERSIKTCDQIGGKAKWFYRRKRPFQRMHEHMLTRHEEPGLVHNGSYPSGHTIRGWSAALLLSEINPAAADTILARGMMYGDSRVIVGAHWQSDIDAGRLAAGAACAALHTSREFLDQLAKARAEFLRLTAKKD</sequence>
<organism evidence="11 12">
    <name type="scientific">Prevotella aff. ruminicola Tc2-24</name>
    <dbReference type="NCBI Taxonomy" id="81582"/>
    <lineage>
        <taxon>Bacteria</taxon>
        <taxon>Pseudomonadati</taxon>
        <taxon>Bacteroidota</taxon>
        <taxon>Bacteroidia</taxon>
        <taxon>Bacteroidales</taxon>
        <taxon>Prevotellaceae</taxon>
        <taxon>Prevotella</taxon>
    </lineage>
</organism>
<evidence type="ECO:0000256" key="5">
    <source>
        <dbReference type="ARBA" id="ARBA00022729"/>
    </source>
</evidence>
<evidence type="ECO:0000256" key="4">
    <source>
        <dbReference type="ARBA" id="ARBA00012646"/>
    </source>
</evidence>
<keyword evidence="7 8" id="KW-0378">Hydrolase</keyword>
<accession>A0A1I0PN29</accession>
<evidence type="ECO:0000256" key="7">
    <source>
        <dbReference type="ARBA" id="ARBA00022801"/>
    </source>
</evidence>
<proteinExistence type="inferred from homology"/>
<evidence type="ECO:0000256" key="1">
    <source>
        <dbReference type="ARBA" id="ARBA00000032"/>
    </source>
</evidence>
<feature type="signal peptide" evidence="9">
    <location>
        <begin position="1"/>
        <end position="24"/>
    </location>
</feature>
<dbReference type="InterPro" id="IPR000326">
    <property type="entry name" value="PAP2/HPO"/>
</dbReference>
<dbReference type="Proteomes" id="UP000199373">
    <property type="component" value="Unassembled WGS sequence"/>
</dbReference>
<dbReference type="SUPFAM" id="SSF48317">
    <property type="entry name" value="Acid phosphatase/Vanadium-dependent haloperoxidase"/>
    <property type="match status" value="1"/>
</dbReference>
<name>A0A1I0PN29_9BACT</name>
<protein>
    <recommendedName>
        <fullName evidence="4 8">Acid phosphatase</fullName>
        <ecNumber evidence="4 8">3.1.3.2</ecNumber>
    </recommendedName>
</protein>
<dbReference type="EMBL" id="FOIQ01000004">
    <property type="protein sequence ID" value="SEW15655.1"/>
    <property type="molecule type" value="Genomic_DNA"/>
</dbReference>
<keyword evidence="6" id="KW-0574">Periplasm</keyword>
<dbReference type="RefSeq" id="WP_091916104.1">
    <property type="nucleotide sequence ID" value="NZ_FOIQ01000004.1"/>
</dbReference>
<dbReference type="GO" id="GO:0030288">
    <property type="term" value="C:outer membrane-bounded periplasmic space"/>
    <property type="evidence" value="ECO:0007669"/>
    <property type="project" value="InterPro"/>
</dbReference>
<evidence type="ECO:0000256" key="2">
    <source>
        <dbReference type="ARBA" id="ARBA00004418"/>
    </source>
</evidence>
<evidence type="ECO:0000313" key="11">
    <source>
        <dbReference type="EMBL" id="SEW15655.1"/>
    </source>
</evidence>
<feature type="chain" id="PRO_5011469312" description="Acid phosphatase" evidence="9">
    <location>
        <begin position="25"/>
        <end position="248"/>
    </location>
</feature>
<dbReference type="AlphaFoldDB" id="A0A1I0PN29"/>
<evidence type="ECO:0000256" key="6">
    <source>
        <dbReference type="ARBA" id="ARBA00022764"/>
    </source>
</evidence>
<evidence type="ECO:0000256" key="8">
    <source>
        <dbReference type="PIRNR" id="PIRNR000897"/>
    </source>
</evidence>
<comment type="catalytic activity">
    <reaction evidence="1 8">
        <text>a phosphate monoester + H2O = an alcohol + phosphate</text>
        <dbReference type="Rhea" id="RHEA:15017"/>
        <dbReference type="ChEBI" id="CHEBI:15377"/>
        <dbReference type="ChEBI" id="CHEBI:30879"/>
        <dbReference type="ChEBI" id="CHEBI:43474"/>
        <dbReference type="ChEBI" id="CHEBI:67140"/>
        <dbReference type="EC" id="3.1.3.2"/>
    </reaction>
</comment>
<dbReference type="PIRSF" id="PIRSF000897">
    <property type="entry name" value="Acid_Ptase_ClsA"/>
    <property type="match status" value="1"/>
</dbReference>
<keyword evidence="12" id="KW-1185">Reference proteome</keyword>
<dbReference type="SMART" id="SM00014">
    <property type="entry name" value="acidPPc"/>
    <property type="match status" value="1"/>
</dbReference>
<dbReference type="InterPro" id="IPR036938">
    <property type="entry name" value="PAP2/HPO_sf"/>
</dbReference>
<comment type="similarity">
    <text evidence="3 8">Belongs to the class A bacterial acid phosphatase family.</text>
</comment>
<dbReference type="Pfam" id="PF01569">
    <property type="entry name" value="PAP2"/>
    <property type="match status" value="1"/>
</dbReference>
<dbReference type="InterPro" id="IPR018296">
    <property type="entry name" value="Acid_Pase_classA_bac_CS"/>
</dbReference>
<evidence type="ECO:0000259" key="10">
    <source>
        <dbReference type="SMART" id="SM00014"/>
    </source>
</evidence>
<dbReference type="GO" id="GO:0003993">
    <property type="term" value="F:acid phosphatase activity"/>
    <property type="evidence" value="ECO:0007669"/>
    <property type="project" value="UniProtKB-EC"/>
</dbReference>
<gene>
    <name evidence="11" type="ORF">SAMN04487850_1880</name>
</gene>
<evidence type="ECO:0000313" key="12">
    <source>
        <dbReference type="Proteomes" id="UP000199373"/>
    </source>
</evidence>
<keyword evidence="5 9" id="KW-0732">Signal</keyword>
<dbReference type="PRINTS" id="PR00483">
    <property type="entry name" value="BACPHPHTASE"/>
</dbReference>
<dbReference type="InterPro" id="IPR001011">
    <property type="entry name" value="Acid_Pase_classA_bac"/>
</dbReference>
<evidence type="ECO:0000256" key="3">
    <source>
        <dbReference type="ARBA" id="ARBA00009017"/>
    </source>
</evidence>
<evidence type="ECO:0000256" key="9">
    <source>
        <dbReference type="SAM" id="SignalP"/>
    </source>
</evidence>
<dbReference type="Gene3D" id="1.20.144.10">
    <property type="entry name" value="Phosphatidic acid phosphatase type 2/haloperoxidase"/>
    <property type="match status" value="1"/>
</dbReference>
<feature type="domain" description="Phosphatidic acid phosphatase type 2/haloperoxidase" evidence="10">
    <location>
        <begin position="113"/>
        <end position="224"/>
    </location>
</feature>
<dbReference type="CDD" id="cd03397">
    <property type="entry name" value="PAP2_acid_phosphatase"/>
    <property type="match status" value="1"/>
</dbReference>
<comment type="subcellular location">
    <subcellularLocation>
        <location evidence="2">Periplasm</location>
    </subcellularLocation>
</comment>
<dbReference type="EC" id="3.1.3.2" evidence="4 8"/>
<dbReference type="PROSITE" id="PS01157">
    <property type="entry name" value="ACID_PHOSPH_CL_A"/>
    <property type="match status" value="1"/>
</dbReference>